<feature type="domain" description="HPS5-like beta-propeller" evidence="2">
    <location>
        <begin position="37"/>
        <end position="352"/>
    </location>
</feature>
<sequence>MEVTSGAEEGFVREWTPCSHILSLIPAKIQNGIFSNELCLTCVDAVSEYIALGTNVGLVYWYDRKKGNIQRLRCEASTSPITYVKIVSTVDYMVGAGNLAGQVTVFQIPKEHPENVPDTFKPKVEPKVERYTIGDLHKSKITSIEWSKNGMRLFSGDKDGVIIMTEIDFYMHLCKSLEIVNEEHEIVQMSYYQNALLVSSTYRSILCERKDNRWQVSQLGKKDRKSLCALGAVFQYSYAQGGAANAYCARAGLRLWRADRSGNVLQTLLFKEAISNPLTVAEILNPSQKKHSHADKEYNFGPLHVFREQFLVSHNEHFVYILDPRSLTAVAVVDDLRRILSVSVNKEEIFILEGERSLVRLAHKPEPATLAQDEPMSKSLTTLQQAVNTVCDITHIDQTVPYITSVLEQPIAMFTRNETIDNVPNGEECFELPPIKHLPRDISDNVLESIINEFKDVSSDVEEIRRKESEEGRWVGGSTPRMATPVRSRSRDISYTSPCVMNVSIYGNNPDQNDEQLEKQIEEKEKILAKMLNLESLSMTSSTDAFKTTDDQPKQTKTKNDLPIADKGIKPIDNEKSTDKVLSKKVEKINDLVPKVVQLPNNWNLEGIELRMEIKKGMRDGLNLISPDDHLDSEWEVI</sequence>
<evidence type="ECO:0000259" key="2">
    <source>
        <dbReference type="Pfam" id="PF23756"/>
    </source>
</evidence>
<dbReference type="AlphaFoldDB" id="A0AAV1JUB1"/>
<proteinExistence type="predicted"/>
<organism evidence="3 4">
    <name type="scientific">Leptosia nina</name>
    <dbReference type="NCBI Taxonomy" id="320188"/>
    <lineage>
        <taxon>Eukaryota</taxon>
        <taxon>Metazoa</taxon>
        <taxon>Ecdysozoa</taxon>
        <taxon>Arthropoda</taxon>
        <taxon>Hexapoda</taxon>
        <taxon>Insecta</taxon>
        <taxon>Pterygota</taxon>
        <taxon>Neoptera</taxon>
        <taxon>Endopterygota</taxon>
        <taxon>Lepidoptera</taxon>
        <taxon>Glossata</taxon>
        <taxon>Ditrysia</taxon>
        <taxon>Papilionoidea</taxon>
        <taxon>Pieridae</taxon>
        <taxon>Pierinae</taxon>
        <taxon>Leptosia</taxon>
    </lineage>
</organism>
<dbReference type="InterPro" id="IPR015943">
    <property type="entry name" value="WD40/YVTN_repeat-like_dom_sf"/>
</dbReference>
<dbReference type="InterPro" id="IPR036322">
    <property type="entry name" value="WD40_repeat_dom_sf"/>
</dbReference>
<dbReference type="InterPro" id="IPR056499">
    <property type="entry name" value="Beta-prop_HPS5-like"/>
</dbReference>
<dbReference type="GO" id="GO:0032527">
    <property type="term" value="P:protein exit from endoplasmic reticulum"/>
    <property type="evidence" value="ECO:0007669"/>
    <property type="project" value="TreeGrafter"/>
</dbReference>
<dbReference type="Proteomes" id="UP001497472">
    <property type="component" value="Unassembled WGS sequence"/>
</dbReference>
<gene>
    <name evidence="3" type="ORF">LNINA_LOCUS12119</name>
</gene>
<reference evidence="3 4" key="1">
    <citation type="submission" date="2023-11" db="EMBL/GenBank/DDBJ databases">
        <authorList>
            <person name="Okamura Y."/>
        </authorList>
    </citation>
    <scope>NUCLEOTIDE SEQUENCE [LARGE SCALE GENOMIC DNA]</scope>
</reference>
<feature type="region of interest" description="Disordered" evidence="1">
    <location>
        <begin position="541"/>
        <end position="572"/>
    </location>
</feature>
<keyword evidence="4" id="KW-1185">Reference proteome</keyword>
<evidence type="ECO:0000313" key="4">
    <source>
        <dbReference type="Proteomes" id="UP001497472"/>
    </source>
</evidence>
<evidence type="ECO:0000313" key="3">
    <source>
        <dbReference type="EMBL" id="CAK1553102.1"/>
    </source>
</evidence>
<dbReference type="PANTHER" id="PTHR23287">
    <property type="entry name" value="RUBY-EYE2-LIKE PROTEIN"/>
    <property type="match status" value="1"/>
</dbReference>
<dbReference type="EMBL" id="CAVLEF010000203">
    <property type="protein sequence ID" value="CAK1553102.1"/>
    <property type="molecule type" value="Genomic_DNA"/>
</dbReference>
<comment type="caution">
    <text evidence="3">The sequence shown here is derived from an EMBL/GenBank/DDBJ whole genome shotgun (WGS) entry which is preliminary data.</text>
</comment>
<protein>
    <recommendedName>
        <fullName evidence="2">HPS5-like beta-propeller domain-containing protein</fullName>
    </recommendedName>
</protein>
<name>A0AAV1JUB1_9NEOP</name>
<feature type="compositionally biased region" description="Basic and acidic residues" evidence="1">
    <location>
        <begin position="547"/>
        <end position="560"/>
    </location>
</feature>
<dbReference type="GO" id="GO:0005737">
    <property type="term" value="C:cytoplasm"/>
    <property type="evidence" value="ECO:0007669"/>
    <property type="project" value="GOC"/>
</dbReference>
<evidence type="ECO:0000256" key="1">
    <source>
        <dbReference type="SAM" id="MobiDB-lite"/>
    </source>
</evidence>
<dbReference type="Gene3D" id="2.130.10.10">
    <property type="entry name" value="YVTN repeat-like/Quinoprotein amine dehydrogenase"/>
    <property type="match status" value="1"/>
</dbReference>
<dbReference type="Pfam" id="PF23756">
    <property type="entry name" value="Beta-prop_HPS5"/>
    <property type="match status" value="1"/>
</dbReference>
<accession>A0AAV1JUB1</accession>
<dbReference type="SUPFAM" id="SSF50978">
    <property type="entry name" value="WD40 repeat-like"/>
    <property type="match status" value="1"/>
</dbReference>
<dbReference type="PANTHER" id="PTHR23287:SF16">
    <property type="entry name" value="TECTONIN BETA-PROPELLER REPEAT-CONTAINING PROTEIN 2"/>
    <property type="match status" value="1"/>
</dbReference>